<feature type="domain" description="Histidine kinase/HSP90-like ATPase" evidence="1">
    <location>
        <begin position="248"/>
        <end position="351"/>
    </location>
</feature>
<dbReference type="InterPro" id="IPR036890">
    <property type="entry name" value="HATPase_C_sf"/>
</dbReference>
<dbReference type="Pfam" id="PF02518">
    <property type="entry name" value="HATPase_c"/>
    <property type="match status" value="1"/>
</dbReference>
<dbReference type="RefSeq" id="WP_132874314.1">
    <property type="nucleotide sequence ID" value="NZ_SMGG01000006.1"/>
</dbReference>
<dbReference type="AlphaFoldDB" id="A0A4V2PRM4"/>
<evidence type="ECO:0000313" key="2">
    <source>
        <dbReference type="EMBL" id="TCK59401.1"/>
    </source>
</evidence>
<sequence>MPEQFFLSVLAIAAVLLIVRLSTNRITSRHFNIISQLIKMNEVDGFDPVKLLHHLEPFLTKLGIKDYGYYLFYHNTEYVRRNGSMRKPMEKFVHTADYTVYIGIVPRFGRLDPDFISRILVEIIFLLLKADVNIQTASAREAFRKSEEIQTFVNHDVKNLIQFVNALEFNLNEVQDEAGHKRLIRYLQKSLPSLKVRADKILSALNSTRPEPDSIPEKMRPIVLASDISAIYGIVLHSENSIDTEITAGKRELTVIIENIIKNFYDKSIVEPGIDLFMSMDEEDGAYLLTFRDTGSPIPDCEKIFEPFYSGKVNGLGIGLFHCRNLAMGMNGFLKAENTPDGPVFILSVKK</sequence>
<keyword evidence="2" id="KW-0808">Transferase</keyword>
<dbReference type="SUPFAM" id="SSF55874">
    <property type="entry name" value="ATPase domain of HSP90 chaperone/DNA topoisomerase II/histidine kinase"/>
    <property type="match status" value="1"/>
</dbReference>
<dbReference type="GO" id="GO:0016301">
    <property type="term" value="F:kinase activity"/>
    <property type="evidence" value="ECO:0007669"/>
    <property type="project" value="UniProtKB-KW"/>
</dbReference>
<keyword evidence="2" id="KW-0418">Kinase</keyword>
<dbReference type="Proteomes" id="UP000294614">
    <property type="component" value="Unassembled WGS sequence"/>
</dbReference>
<accession>A0A4V2PRM4</accession>
<proteinExistence type="predicted"/>
<dbReference type="EMBL" id="SMGG01000006">
    <property type="protein sequence ID" value="TCK59401.1"/>
    <property type="molecule type" value="Genomic_DNA"/>
</dbReference>
<name>A0A4V2PRM4_9BACT</name>
<comment type="caution">
    <text evidence="2">The sequence shown here is derived from an EMBL/GenBank/DDBJ whole genome shotgun (WGS) entry which is preliminary data.</text>
</comment>
<keyword evidence="3" id="KW-1185">Reference proteome</keyword>
<evidence type="ECO:0000259" key="1">
    <source>
        <dbReference type="SMART" id="SM00387"/>
    </source>
</evidence>
<dbReference type="OrthoDB" id="9815750at2"/>
<dbReference type="Gene3D" id="3.30.565.10">
    <property type="entry name" value="Histidine kinase-like ATPase, C-terminal domain"/>
    <property type="match status" value="1"/>
</dbReference>
<evidence type="ECO:0000313" key="3">
    <source>
        <dbReference type="Proteomes" id="UP000294614"/>
    </source>
</evidence>
<organism evidence="2 3">
    <name type="scientific">Seleniivibrio woodruffii</name>
    <dbReference type="NCBI Taxonomy" id="1078050"/>
    <lineage>
        <taxon>Bacteria</taxon>
        <taxon>Pseudomonadati</taxon>
        <taxon>Deferribacterota</taxon>
        <taxon>Deferribacteres</taxon>
        <taxon>Deferribacterales</taxon>
        <taxon>Geovibrionaceae</taxon>
        <taxon>Seleniivibrio</taxon>
    </lineage>
</organism>
<dbReference type="SMART" id="SM00387">
    <property type="entry name" value="HATPase_c"/>
    <property type="match status" value="1"/>
</dbReference>
<reference evidence="2 3" key="1">
    <citation type="submission" date="2019-03" db="EMBL/GenBank/DDBJ databases">
        <title>Genomic Encyclopedia of Type Strains, Phase IV (KMG-IV): sequencing the most valuable type-strain genomes for metagenomic binning, comparative biology and taxonomic classification.</title>
        <authorList>
            <person name="Goeker M."/>
        </authorList>
    </citation>
    <scope>NUCLEOTIDE SEQUENCE [LARGE SCALE GENOMIC DNA]</scope>
    <source>
        <strain evidence="2 3">DSM 24984</strain>
    </source>
</reference>
<gene>
    <name evidence="2" type="ORF">C8D98_2335</name>
</gene>
<protein>
    <submittedName>
        <fullName evidence="2">Signal transduction histidine kinase</fullName>
    </submittedName>
</protein>
<dbReference type="CDD" id="cd00075">
    <property type="entry name" value="HATPase"/>
    <property type="match status" value="1"/>
</dbReference>
<dbReference type="InterPro" id="IPR003594">
    <property type="entry name" value="HATPase_dom"/>
</dbReference>